<dbReference type="RefSeq" id="WP_074201643.1">
    <property type="nucleotide sequence ID" value="NZ_FSRE01000003.1"/>
</dbReference>
<dbReference type="AlphaFoldDB" id="A0A1N6GK50"/>
<dbReference type="OrthoDB" id="9814359at2"/>
<evidence type="ECO:0000259" key="1">
    <source>
        <dbReference type="PROSITE" id="PS50846"/>
    </source>
</evidence>
<keyword evidence="3" id="KW-1185">Reference proteome</keyword>
<dbReference type="InterPro" id="IPR006121">
    <property type="entry name" value="HMA_dom"/>
</dbReference>
<dbReference type="GO" id="GO:0046872">
    <property type="term" value="F:metal ion binding"/>
    <property type="evidence" value="ECO:0007669"/>
    <property type="project" value="InterPro"/>
</dbReference>
<dbReference type="PROSITE" id="PS50846">
    <property type="entry name" value="HMA_2"/>
    <property type="match status" value="1"/>
</dbReference>
<evidence type="ECO:0000313" key="2">
    <source>
        <dbReference type="EMBL" id="SIO07861.1"/>
    </source>
</evidence>
<evidence type="ECO:0000313" key="3">
    <source>
        <dbReference type="Proteomes" id="UP000198461"/>
    </source>
</evidence>
<gene>
    <name evidence="2" type="ORF">SAMN05443662_1380</name>
</gene>
<sequence>MAYSIEVENIKCGGCANSIRKRLLAIDGVADVSVDIEAGTVTVEAPESAREMIVAIMAQLGYPQRGSVAGLKAAGAKAKSFVSCAAGRIRDEDKQDS</sequence>
<dbReference type="STRING" id="364032.SAMN05443662_1380"/>
<feature type="domain" description="HMA" evidence="1">
    <location>
        <begin position="1"/>
        <end position="65"/>
    </location>
</feature>
<proteinExistence type="predicted"/>
<dbReference type="SUPFAM" id="SSF55008">
    <property type="entry name" value="HMA, heavy metal-associated domain"/>
    <property type="match status" value="1"/>
</dbReference>
<name>A0A1N6GK50_9GAMM</name>
<reference evidence="3" key="1">
    <citation type="submission" date="2016-11" db="EMBL/GenBank/DDBJ databases">
        <authorList>
            <person name="Varghese N."/>
            <person name="Submissions S."/>
        </authorList>
    </citation>
    <scope>NUCLEOTIDE SEQUENCE [LARGE SCALE GENOMIC DNA]</scope>
    <source>
        <strain evidence="3">DSM 17737</strain>
    </source>
</reference>
<protein>
    <submittedName>
        <fullName evidence="2">Copper chaperone</fullName>
    </submittedName>
</protein>
<dbReference type="Pfam" id="PF00403">
    <property type="entry name" value="HMA"/>
    <property type="match status" value="1"/>
</dbReference>
<dbReference type="InterPro" id="IPR036163">
    <property type="entry name" value="HMA_dom_sf"/>
</dbReference>
<dbReference type="EMBL" id="FSRE01000003">
    <property type="protein sequence ID" value="SIO07861.1"/>
    <property type="molecule type" value="Genomic_DNA"/>
</dbReference>
<dbReference type="CDD" id="cd00371">
    <property type="entry name" value="HMA"/>
    <property type="match status" value="1"/>
</dbReference>
<dbReference type="Gene3D" id="3.30.70.100">
    <property type="match status" value="1"/>
</dbReference>
<organism evidence="2 3">
    <name type="scientific">Sulfurivirga caldicuralii</name>
    <dbReference type="NCBI Taxonomy" id="364032"/>
    <lineage>
        <taxon>Bacteria</taxon>
        <taxon>Pseudomonadati</taxon>
        <taxon>Pseudomonadota</taxon>
        <taxon>Gammaproteobacteria</taxon>
        <taxon>Thiotrichales</taxon>
        <taxon>Piscirickettsiaceae</taxon>
        <taxon>Sulfurivirga</taxon>
    </lineage>
</organism>
<accession>A0A1N6GK50</accession>
<dbReference type="Proteomes" id="UP000198461">
    <property type="component" value="Unassembled WGS sequence"/>
</dbReference>